<dbReference type="AlphaFoldDB" id="A0A7I7KZC0"/>
<organism evidence="1 2">
    <name type="scientific">Mycobacterium cookii</name>
    <dbReference type="NCBI Taxonomy" id="1775"/>
    <lineage>
        <taxon>Bacteria</taxon>
        <taxon>Bacillati</taxon>
        <taxon>Actinomycetota</taxon>
        <taxon>Actinomycetes</taxon>
        <taxon>Mycobacteriales</taxon>
        <taxon>Mycobacteriaceae</taxon>
        <taxon>Mycobacterium</taxon>
    </lineage>
</organism>
<sequence>MTVLAGVAALLMAAGLGYYMGRRQAVAPPTWKQRTSRIALSRAAFDLLVALTARRVRRSPMATLAAALVERART</sequence>
<name>A0A7I7KZC0_9MYCO</name>
<keyword evidence="2" id="KW-1185">Reference proteome</keyword>
<reference evidence="1 2" key="1">
    <citation type="journal article" date="2019" name="Emerg. Microbes Infect.">
        <title>Comprehensive subspecies identification of 175 nontuberculous mycobacteria species based on 7547 genomic profiles.</title>
        <authorList>
            <person name="Matsumoto Y."/>
            <person name="Kinjo T."/>
            <person name="Motooka D."/>
            <person name="Nabeya D."/>
            <person name="Jung N."/>
            <person name="Uechi K."/>
            <person name="Horii T."/>
            <person name="Iida T."/>
            <person name="Fujita J."/>
            <person name="Nakamura S."/>
        </authorList>
    </citation>
    <scope>NUCLEOTIDE SEQUENCE [LARGE SCALE GENOMIC DNA]</scope>
    <source>
        <strain evidence="1 2">JCM 12404</strain>
    </source>
</reference>
<dbReference type="Proteomes" id="UP000465866">
    <property type="component" value="Chromosome"/>
</dbReference>
<protein>
    <submittedName>
        <fullName evidence="1">Uncharacterized protein</fullName>
    </submittedName>
</protein>
<dbReference type="KEGG" id="mcoo:MCOO_31210"/>
<evidence type="ECO:0000313" key="2">
    <source>
        <dbReference type="Proteomes" id="UP000465866"/>
    </source>
</evidence>
<accession>A0A7I7KZC0</accession>
<dbReference type="EMBL" id="AP022569">
    <property type="protein sequence ID" value="BBX47106.1"/>
    <property type="molecule type" value="Genomic_DNA"/>
</dbReference>
<proteinExistence type="predicted"/>
<gene>
    <name evidence="1" type="ORF">MCOO_31210</name>
</gene>
<dbReference type="RefSeq" id="WP_163777331.1">
    <property type="nucleotide sequence ID" value="NZ_AP022569.1"/>
</dbReference>
<evidence type="ECO:0000313" key="1">
    <source>
        <dbReference type="EMBL" id="BBX47106.1"/>
    </source>
</evidence>